<proteinExistence type="predicted"/>
<gene>
    <name evidence="2" type="ORF">BN1211_0025</name>
</gene>
<reference evidence="3" key="1">
    <citation type="journal article" date="2015" name="J. Biotechnol.">
        <title>The structure of the Cyberlindnera jadinii genome and its relation to Candida utilis analyzed by the occurrence of single nucleotide polymorphisms.</title>
        <authorList>
            <person name="Rupp O."/>
            <person name="Brinkrolf K."/>
            <person name="Buerth C."/>
            <person name="Kunigo M."/>
            <person name="Schneider J."/>
            <person name="Jaenicke S."/>
            <person name="Goesmann A."/>
            <person name="Puehler A."/>
            <person name="Jaeger K.-E."/>
            <person name="Ernst J.F."/>
        </authorList>
    </citation>
    <scope>NUCLEOTIDE SEQUENCE [LARGE SCALE GENOMIC DNA]</scope>
    <source>
        <strain evidence="3">ATCC 18201 / CBS 1600 / BCRC 20928 / JCM 3617 / NBRC 0987 / NRRL Y-1542</strain>
    </source>
</reference>
<dbReference type="EMBL" id="CDQK01000001">
    <property type="protein sequence ID" value="CEP20231.1"/>
    <property type="molecule type" value="Genomic_DNA"/>
</dbReference>
<name>A0A0H5BY41_CYBJN</name>
<dbReference type="InterPro" id="IPR035189">
    <property type="entry name" value="Std1/Mth1"/>
</dbReference>
<feature type="compositionally biased region" description="Low complexity" evidence="1">
    <location>
        <begin position="310"/>
        <end position="320"/>
    </location>
</feature>
<feature type="region of interest" description="Disordered" evidence="1">
    <location>
        <begin position="286"/>
        <end position="325"/>
    </location>
</feature>
<organism evidence="2 3">
    <name type="scientific">Cyberlindnera jadinii (strain ATCC 18201 / CBS 1600 / BCRC 20928 / JCM 3617 / NBRC 0987 / NRRL Y-1542)</name>
    <name type="common">Torula yeast</name>
    <name type="synonym">Candida utilis</name>
    <dbReference type="NCBI Taxonomy" id="983966"/>
    <lineage>
        <taxon>Eukaryota</taxon>
        <taxon>Fungi</taxon>
        <taxon>Dikarya</taxon>
        <taxon>Ascomycota</taxon>
        <taxon>Saccharomycotina</taxon>
        <taxon>Saccharomycetes</taxon>
        <taxon>Phaffomycetales</taxon>
        <taxon>Phaffomycetaceae</taxon>
        <taxon>Cyberlindnera</taxon>
    </lineage>
</organism>
<protein>
    <submittedName>
        <fullName evidence="2">Uncharacterized protein</fullName>
    </submittedName>
</protein>
<dbReference type="AlphaFoldDB" id="A0A0H5BY41"/>
<evidence type="ECO:0000256" key="1">
    <source>
        <dbReference type="SAM" id="MobiDB-lite"/>
    </source>
</evidence>
<sequence length="379" mass="43181">MEFFKSLWPNTSTNIVTIPQHVEGEYEDDLDLKVRALAYLFKRLGIEDLPPFINDENGMFNLTGPIDCANEKLDAIYNKSEFERLLKSDEHRILVDWFKNRFRSLCILSGEPFSEFEHDLGRNFRFVVLASDSSEKVYIDTLANSDIYMEHSVDMKLKESILRDVLQRQLELRPSVRSSFNKNDRANIILQYVRKLSEAVQIERIYRASLMSKLKTLKASKLGDLKEVVEEPTVDHTDDNSENQGICLFPSSALRSSRSRSPVRRNSCESKPLVKPLSPVKLNPDLSWSSSSPLASPVKSIGSPNTTQTSMRSRSSSPIKSLKKKQSMTLLKMDRSLNDSSFSLEQDATSKIDTALLKSQAEQAVLVRVERELKLVRVL</sequence>
<dbReference type="Proteomes" id="UP000038830">
    <property type="component" value="Unassembled WGS sequence"/>
</dbReference>
<accession>A0A0H5BY41</accession>
<evidence type="ECO:0000313" key="2">
    <source>
        <dbReference type="EMBL" id="CEP20231.1"/>
    </source>
</evidence>
<dbReference type="Pfam" id="PF17235">
    <property type="entry name" value="STD1"/>
    <property type="match status" value="1"/>
</dbReference>
<feature type="compositionally biased region" description="Low complexity" evidence="1">
    <location>
        <begin position="286"/>
        <end position="300"/>
    </location>
</feature>
<evidence type="ECO:0000313" key="3">
    <source>
        <dbReference type="Proteomes" id="UP000038830"/>
    </source>
</evidence>